<dbReference type="SUPFAM" id="SSF52540">
    <property type="entry name" value="P-loop containing nucleoside triphosphate hydrolases"/>
    <property type="match status" value="1"/>
</dbReference>
<dbReference type="EMBL" id="LVWG01000023">
    <property type="protein sequence ID" value="KZK74506.1"/>
    <property type="molecule type" value="Genomic_DNA"/>
</dbReference>
<dbReference type="InterPro" id="IPR027417">
    <property type="entry name" value="P-loop_NTPase"/>
</dbReference>
<keyword evidence="2" id="KW-0067">ATP-binding</keyword>
<evidence type="ECO:0000256" key="2">
    <source>
        <dbReference type="ARBA" id="ARBA00022840"/>
    </source>
</evidence>
<protein>
    <submittedName>
        <fullName evidence="4">ABC transporter</fullName>
    </submittedName>
</protein>
<organism evidence="4 5">
    <name type="scientific">Pelodictyon luteolum</name>
    <dbReference type="NCBI Taxonomy" id="1100"/>
    <lineage>
        <taxon>Bacteria</taxon>
        <taxon>Pseudomonadati</taxon>
        <taxon>Chlorobiota</taxon>
        <taxon>Chlorobiia</taxon>
        <taxon>Chlorobiales</taxon>
        <taxon>Chlorobiaceae</taxon>
        <taxon>Chlorobium/Pelodictyon group</taxon>
        <taxon>Pelodictyon</taxon>
    </lineage>
</organism>
<dbReference type="GO" id="GO:0016887">
    <property type="term" value="F:ATP hydrolysis activity"/>
    <property type="evidence" value="ECO:0007669"/>
    <property type="project" value="InterPro"/>
</dbReference>
<comment type="caution">
    <text evidence="4">The sequence shown here is derived from an EMBL/GenBank/DDBJ whole genome shotgun (WGS) entry which is preliminary data.</text>
</comment>
<dbReference type="SMART" id="SM00382">
    <property type="entry name" value="AAA"/>
    <property type="match status" value="1"/>
</dbReference>
<evidence type="ECO:0000313" key="4">
    <source>
        <dbReference type="EMBL" id="KZK74506.1"/>
    </source>
</evidence>
<dbReference type="Proteomes" id="UP000076481">
    <property type="component" value="Unassembled WGS sequence"/>
</dbReference>
<sequence length="223" mass="24980">MAPILEIRDLSFTYEGAQSPIFEHLSLAVEEGSHILLKGASGTGKSSLLRLICRLASPTSGTILYRGEPITAISPPKLRSAIGYVAQIPRMTDGSVKENLLLPFTFALNRERRKPDEDALRRMLSDFYLDDLKLTHPALKLSTGQQQRLALMRTLLLKPDLLLLDEPTSALDALSARMVFTIMERLNTREQKTLVTVTHSDYRPSGAHVELYLLQNRTLTRQP</sequence>
<name>A0A165LW84_PELLU</name>
<reference evidence="4 5" key="1">
    <citation type="submission" date="2016-03" db="EMBL/GenBank/DDBJ databases">
        <title>Speciation and ecological success in dimly lit waters: horizontal gene transfer in a green sulfur bacteria bloom unveiled by metagenomic assembly.</title>
        <authorList>
            <person name="Llorens-Mares T."/>
            <person name="Liu Z."/>
            <person name="Allen L.Z."/>
            <person name="Rusch D.B."/>
            <person name="Craig M.T."/>
            <person name="Dupont C.L."/>
            <person name="Bryant D.A."/>
            <person name="Casamayor E.O."/>
        </authorList>
    </citation>
    <scope>NUCLEOTIDE SEQUENCE [LARGE SCALE GENOMIC DNA]</scope>
    <source>
        <strain evidence="4">CIII</strain>
    </source>
</reference>
<dbReference type="InterPro" id="IPR003439">
    <property type="entry name" value="ABC_transporter-like_ATP-bd"/>
</dbReference>
<dbReference type="PANTHER" id="PTHR43423:SF1">
    <property type="entry name" value="ABC TRANSPORTER I FAMILY MEMBER 17"/>
    <property type="match status" value="1"/>
</dbReference>
<evidence type="ECO:0000313" key="5">
    <source>
        <dbReference type="Proteomes" id="UP000076481"/>
    </source>
</evidence>
<dbReference type="PROSITE" id="PS50893">
    <property type="entry name" value="ABC_TRANSPORTER_2"/>
    <property type="match status" value="1"/>
</dbReference>
<dbReference type="AlphaFoldDB" id="A0A165LW84"/>
<dbReference type="RefSeq" id="WP_303681332.1">
    <property type="nucleotide sequence ID" value="NZ_LVWG01000023.1"/>
</dbReference>
<dbReference type="GO" id="GO:0005524">
    <property type="term" value="F:ATP binding"/>
    <property type="evidence" value="ECO:0007669"/>
    <property type="project" value="UniProtKB-KW"/>
</dbReference>
<proteinExistence type="predicted"/>
<evidence type="ECO:0000259" key="3">
    <source>
        <dbReference type="PROSITE" id="PS50893"/>
    </source>
</evidence>
<dbReference type="InterPro" id="IPR003593">
    <property type="entry name" value="AAA+_ATPase"/>
</dbReference>
<dbReference type="PANTHER" id="PTHR43423">
    <property type="entry name" value="ABC TRANSPORTER I FAMILY MEMBER 17"/>
    <property type="match status" value="1"/>
</dbReference>
<evidence type="ECO:0000256" key="1">
    <source>
        <dbReference type="ARBA" id="ARBA00022741"/>
    </source>
</evidence>
<dbReference type="Pfam" id="PF00005">
    <property type="entry name" value="ABC_tran"/>
    <property type="match status" value="1"/>
</dbReference>
<dbReference type="Gene3D" id="3.40.50.300">
    <property type="entry name" value="P-loop containing nucleotide triphosphate hydrolases"/>
    <property type="match status" value="1"/>
</dbReference>
<accession>A0A165LW84</accession>
<feature type="domain" description="ABC transporter" evidence="3">
    <location>
        <begin position="5"/>
        <end position="223"/>
    </location>
</feature>
<gene>
    <name evidence="4" type="ORF">A3K90_05120</name>
</gene>
<keyword evidence="1" id="KW-0547">Nucleotide-binding</keyword>